<sequence length="474" mass="54335">MTTYIKLLQKEFRQFVLALVILGCTQLTMAHAINDKLDGNKGLFAVQFSWNSDSYSRKVTVEVEYRKEGFLKKTKVSGQTAFHAIKNQFITLELSDGEYELMAVRLMGPEIGYNKYLKIPMDGKFTIKSGQVTNGGLIYLIRENRESDKVMALRIDNAEDVKRYVRTYKSDYADAGESIVPAWKFLENDKVDKLVESFAKVLVDRHSAKLDTKITHLYATLGTVIKMEKDAQGKVTDYELISTPTYQQIKKMVLKKDHTIICTLENGSFLYGTEGGLDYMPLPKGLEKVPDLEVLKNNRFLLVDGNFNIFSSDTSFVWKVQTDHRYEQKSAGLLGTITISYPKVYKGKRHIYIYSPKDDKHRILLQSTYEDLDFKAIPLSKDVKKVPMVTETPTHIIIGPHLKLSATANRPGYLYVKEHDSDTWMVRDLPRGDCKRFYPGKDESIWYTECSKNNWFETGNAGLSWSKWESKSSK</sequence>
<dbReference type="Proteomes" id="UP000475249">
    <property type="component" value="Unassembled WGS sequence"/>
</dbReference>
<proteinExistence type="predicted"/>
<gene>
    <name evidence="1" type="ORF">GTQ38_09065</name>
</gene>
<evidence type="ECO:0000313" key="1">
    <source>
        <dbReference type="EMBL" id="NAS12149.1"/>
    </source>
</evidence>
<accession>A0A6L9ECM6</accession>
<dbReference type="RefSeq" id="WP_161435174.1">
    <property type="nucleotide sequence ID" value="NZ_WXYO01000003.1"/>
</dbReference>
<keyword evidence="2" id="KW-1185">Reference proteome</keyword>
<dbReference type="EMBL" id="WXYO01000003">
    <property type="protein sequence ID" value="NAS12149.1"/>
    <property type="molecule type" value="Genomic_DNA"/>
</dbReference>
<organism evidence="1 2">
    <name type="scientific">Poritiphilus flavus</name>
    <dbReference type="NCBI Taxonomy" id="2697053"/>
    <lineage>
        <taxon>Bacteria</taxon>
        <taxon>Pseudomonadati</taxon>
        <taxon>Bacteroidota</taxon>
        <taxon>Flavobacteriia</taxon>
        <taxon>Flavobacteriales</taxon>
        <taxon>Flavobacteriaceae</taxon>
        <taxon>Poritiphilus</taxon>
    </lineage>
</organism>
<comment type="caution">
    <text evidence="1">The sequence shown here is derived from an EMBL/GenBank/DDBJ whole genome shotgun (WGS) entry which is preliminary data.</text>
</comment>
<evidence type="ECO:0000313" key="2">
    <source>
        <dbReference type="Proteomes" id="UP000475249"/>
    </source>
</evidence>
<protein>
    <submittedName>
        <fullName evidence="1">Uncharacterized protein</fullName>
    </submittedName>
</protein>
<dbReference type="AlphaFoldDB" id="A0A6L9ECM6"/>
<name>A0A6L9ECM6_9FLAO</name>
<dbReference type="PROSITE" id="PS51257">
    <property type="entry name" value="PROKAR_LIPOPROTEIN"/>
    <property type="match status" value="1"/>
</dbReference>
<reference evidence="1 2" key="1">
    <citation type="submission" date="2020-01" db="EMBL/GenBank/DDBJ databases">
        <title>Bacteria diversity of Porities sp.</title>
        <authorList>
            <person name="Wang G."/>
        </authorList>
    </citation>
    <scope>NUCLEOTIDE SEQUENCE [LARGE SCALE GENOMIC DNA]</scope>
    <source>
        <strain evidence="1 2">R33</strain>
    </source>
</reference>